<gene>
    <name evidence="1" type="ORF">AUC31_01705</name>
</gene>
<evidence type="ECO:0000313" key="2">
    <source>
        <dbReference type="Proteomes" id="UP000067683"/>
    </source>
</evidence>
<dbReference type="Proteomes" id="UP000067683">
    <property type="component" value="Chromosome"/>
</dbReference>
<protein>
    <submittedName>
        <fullName evidence="1">Uncharacterized protein</fullName>
    </submittedName>
</protein>
<accession>A0A0U2Z4G5</accession>
<proteinExistence type="predicted"/>
<dbReference type="STRING" id="200991.AUC31_01705"/>
<keyword evidence="2" id="KW-1185">Reference proteome</keyword>
<dbReference type="AlphaFoldDB" id="A0A0U2Z4G5"/>
<sequence>MNKEQHLHKEFIGLCKSFNKEFRIILSLDDYLKIYTKSSIDGYRRTENHGKDLRKIDIIKKIKEANQ</sequence>
<reference evidence="1" key="1">
    <citation type="submission" date="2016-01" db="EMBL/GenBank/DDBJ databases">
        <title>Complete genome of Planococcus rifietoensis type strain M8.</title>
        <authorList>
            <person name="See-Too W.S."/>
        </authorList>
    </citation>
    <scope>NUCLEOTIDE SEQUENCE [LARGE SCALE GENOMIC DNA]</scope>
    <source>
        <strain evidence="1">M8</strain>
    </source>
</reference>
<evidence type="ECO:0000313" key="1">
    <source>
        <dbReference type="EMBL" id="ALS74044.1"/>
    </source>
</evidence>
<dbReference type="EMBL" id="CP013659">
    <property type="protein sequence ID" value="ALS74044.1"/>
    <property type="molecule type" value="Genomic_DNA"/>
</dbReference>
<dbReference type="KEGG" id="prt:AUC31_01705"/>
<organism evidence="1 2">
    <name type="scientific">Planococcus rifietoensis</name>
    <dbReference type="NCBI Taxonomy" id="200991"/>
    <lineage>
        <taxon>Bacteria</taxon>
        <taxon>Bacillati</taxon>
        <taxon>Bacillota</taxon>
        <taxon>Bacilli</taxon>
        <taxon>Bacillales</taxon>
        <taxon>Caryophanaceae</taxon>
        <taxon>Planococcus</taxon>
    </lineage>
</organism>
<name>A0A0U2Z4G5_9BACL</name>